<evidence type="ECO:0000259" key="13">
    <source>
        <dbReference type="Pfam" id="PF07885"/>
    </source>
</evidence>
<evidence type="ECO:0000256" key="2">
    <source>
        <dbReference type="ARBA" id="ARBA00006666"/>
    </source>
</evidence>
<proteinExistence type="inferred from homology"/>
<dbReference type="GO" id="GO:0030322">
    <property type="term" value="P:stabilization of membrane potential"/>
    <property type="evidence" value="ECO:0007669"/>
    <property type="project" value="TreeGrafter"/>
</dbReference>
<dbReference type="EMBL" id="CAJOBF010001070">
    <property type="protein sequence ID" value="CAF3909081.1"/>
    <property type="molecule type" value="Genomic_DNA"/>
</dbReference>
<dbReference type="Proteomes" id="UP000663842">
    <property type="component" value="Unassembled WGS sequence"/>
</dbReference>
<sequence>MIFGTENVRTCALMFIVLAYLMFGAAVFDALESKEEARTRATLRLKMARILYKNDTIQNESAFHSLTSTIFENRHVRAGTAKQWTFPGAFYFSTLVVTLIGYGHTTPKTSMYCCSFTMNKKVLVILVGGKIFCMAYTVAGVPLNLIMFQSTGERLNTIISFVLTRLKRLFGFRRQKVTGFELIAVEFGMTTMLILGGSFIFCKQEKWTYFESIYYSFVTFWTIGFGDLVPLASVQRSGDSLYSRWGYFVFTISFILFGLAIMASSLNLLVLRLARFQSDNATSGVSALLSQNEEDLIAAAIAHHRASVHVQQHNRICLNNNNLNHHSLPGQAYTLMHTSPLCSASSSSTSTFSSNVNLNKTSNIRHCCAGCSLLTCRKRRRHHWHSRRSPQNIKHLLYFDHMMENHKLNIFRRPQTQCQYPNCSQLRFLNRANGTDLRKQYRISI</sequence>
<dbReference type="InterPro" id="IPR003280">
    <property type="entry name" value="2pore_dom_K_chnl"/>
</dbReference>
<feature type="transmembrane region" description="Helical" evidence="12">
    <location>
        <begin position="213"/>
        <end position="233"/>
    </location>
</feature>
<dbReference type="PANTHER" id="PTHR11003:SF291">
    <property type="entry name" value="IP11374P"/>
    <property type="match status" value="1"/>
</dbReference>
<evidence type="ECO:0000256" key="6">
    <source>
        <dbReference type="ARBA" id="ARBA00022826"/>
    </source>
</evidence>
<dbReference type="InterPro" id="IPR003092">
    <property type="entry name" value="2pore_dom_K_chnl_TASK"/>
</dbReference>
<keyword evidence="5 12" id="KW-0812">Transmembrane</keyword>
<evidence type="ECO:0000256" key="10">
    <source>
        <dbReference type="ARBA" id="ARBA00023136"/>
    </source>
</evidence>
<keyword evidence="10 12" id="KW-0472">Membrane</keyword>
<keyword evidence="11" id="KW-0407">Ion channel</keyword>
<keyword evidence="3" id="KW-0813">Transport</keyword>
<feature type="transmembrane region" description="Helical" evidence="12">
    <location>
        <begin position="84"/>
        <end position="102"/>
    </location>
</feature>
<reference evidence="14" key="1">
    <citation type="submission" date="2021-02" db="EMBL/GenBank/DDBJ databases">
        <authorList>
            <person name="Nowell W R."/>
        </authorList>
    </citation>
    <scope>NUCLEOTIDE SEQUENCE</scope>
</reference>
<dbReference type="Proteomes" id="UP000676336">
    <property type="component" value="Unassembled WGS sequence"/>
</dbReference>
<evidence type="ECO:0000256" key="7">
    <source>
        <dbReference type="ARBA" id="ARBA00022958"/>
    </source>
</evidence>
<feature type="transmembrane region" description="Helical" evidence="12">
    <location>
        <begin position="12"/>
        <end position="31"/>
    </location>
</feature>
<gene>
    <name evidence="15" type="ORF">SMN809_LOCUS44322</name>
    <name evidence="14" type="ORF">UXM345_LOCUS10970</name>
</gene>
<evidence type="ECO:0000256" key="1">
    <source>
        <dbReference type="ARBA" id="ARBA00004141"/>
    </source>
</evidence>
<comment type="similarity">
    <text evidence="2">Belongs to the two pore domain potassium channel (TC 1.A.1.8) family.</text>
</comment>
<evidence type="ECO:0000256" key="5">
    <source>
        <dbReference type="ARBA" id="ARBA00022692"/>
    </source>
</evidence>
<dbReference type="PANTHER" id="PTHR11003">
    <property type="entry name" value="POTASSIUM CHANNEL, SUBFAMILY K"/>
    <property type="match status" value="1"/>
</dbReference>
<evidence type="ECO:0000256" key="11">
    <source>
        <dbReference type="ARBA" id="ARBA00023303"/>
    </source>
</evidence>
<dbReference type="GO" id="GO:0015271">
    <property type="term" value="F:outward rectifier potassium channel activity"/>
    <property type="evidence" value="ECO:0007669"/>
    <property type="project" value="TreeGrafter"/>
</dbReference>
<keyword evidence="6" id="KW-0631">Potassium channel</keyword>
<evidence type="ECO:0000313" key="15">
    <source>
        <dbReference type="EMBL" id="CAF4732274.1"/>
    </source>
</evidence>
<keyword evidence="9" id="KW-0406">Ion transport</keyword>
<keyword evidence="8 12" id="KW-1133">Transmembrane helix</keyword>
<comment type="caution">
    <text evidence="14">The sequence shown here is derived from an EMBL/GenBank/DDBJ whole genome shotgun (WGS) entry which is preliminary data.</text>
</comment>
<evidence type="ECO:0000256" key="3">
    <source>
        <dbReference type="ARBA" id="ARBA00022448"/>
    </source>
</evidence>
<evidence type="ECO:0000256" key="12">
    <source>
        <dbReference type="SAM" id="Phobius"/>
    </source>
</evidence>
<name>A0A819I5I3_9BILA</name>
<accession>A0A819I5I3</accession>
<evidence type="ECO:0000256" key="8">
    <source>
        <dbReference type="ARBA" id="ARBA00022989"/>
    </source>
</evidence>
<dbReference type="Gene3D" id="1.10.287.70">
    <property type="match status" value="1"/>
</dbReference>
<dbReference type="PRINTS" id="PR01095">
    <property type="entry name" value="TASKCHANNEL"/>
</dbReference>
<evidence type="ECO:0000256" key="9">
    <source>
        <dbReference type="ARBA" id="ARBA00023065"/>
    </source>
</evidence>
<feature type="transmembrane region" description="Helical" evidence="12">
    <location>
        <begin position="122"/>
        <end position="146"/>
    </location>
</feature>
<keyword evidence="7" id="KW-0630">Potassium</keyword>
<feature type="transmembrane region" description="Helical" evidence="12">
    <location>
        <begin position="177"/>
        <end position="201"/>
    </location>
</feature>
<dbReference type="SUPFAM" id="SSF81324">
    <property type="entry name" value="Voltage-gated potassium channels"/>
    <property type="match status" value="2"/>
</dbReference>
<organism evidence="14 16">
    <name type="scientific">Rotaria magnacalcarata</name>
    <dbReference type="NCBI Taxonomy" id="392030"/>
    <lineage>
        <taxon>Eukaryota</taxon>
        <taxon>Metazoa</taxon>
        <taxon>Spiralia</taxon>
        <taxon>Gnathifera</taxon>
        <taxon>Rotifera</taxon>
        <taxon>Eurotatoria</taxon>
        <taxon>Bdelloidea</taxon>
        <taxon>Philodinida</taxon>
        <taxon>Philodinidae</taxon>
        <taxon>Rotaria</taxon>
    </lineage>
</organism>
<evidence type="ECO:0000256" key="4">
    <source>
        <dbReference type="ARBA" id="ARBA00022538"/>
    </source>
</evidence>
<dbReference type="InterPro" id="IPR013099">
    <property type="entry name" value="K_chnl_dom"/>
</dbReference>
<dbReference type="GO" id="GO:0005886">
    <property type="term" value="C:plasma membrane"/>
    <property type="evidence" value="ECO:0007669"/>
    <property type="project" value="TreeGrafter"/>
</dbReference>
<comment type="subcellular location">
    <subcellularLocation>
        <location evidence="1">Membrane</location>
        <topology evidence="1">Multi-pass membrane protein</topology>
    </subcellularLocation>
</comment>
<feature type="transmembrane region" description="Helical" evidence="12">
    <location>
        <begin position="245"/>
        <end position="270"/>
    </location>
</feature>
<dbReference type="Pfam" id="PF07885">
    <property type="entry name" value="Ion_trans_2"/>
    <property type="match status" value="2"/>
</dbReference>
<dbReference type="EMBL" id="CAJOBI010132683">
    <property type="protein sequence ID" value="CAF4732274.1"/>
    <property type="molecule type" value="Genomic_DNA"/>
</dbReference>
<evidence type="ECO:0000313" key="14">
    <source>
        <dbReference type="EMBL" id="CAF3909081.1"/>
    </source>
</evidence>
<dbReference type="GO" id="GO:0022841">
    <property type="term" value="F:potassium ion leak channel activity"/>
    <property type="evidence" value="ECO:0007669"/>
    <property type="project" value="TreeGrafter"/>
</dbReference>
<feature type="domain" description="Potassium channel" evidence="13">
    <location>
        <begin position="74"/>
        <end position="155"/>
    </location>
</feature>
<feature type="domain" description="Potassium channel" evidence="13">
    <location>
        <begin position="190"/>
        <end position="270"/>
    </location>
</feature>
<dbReference type="AlphaFoldDB" id="A0A819I5I3"/>
<evidence type="ECO:0000313" key="16">
    <source>
        <dbReference type="Proteomes" id="UP000663842"/>
    </source>
</evidence>
<protein>
    <recommendedName>
        <fullName evidence="13">Potassium channel domain-containing protein</fullName>
    </recommendedName>
</protein>
<keyword evidence="4" id="KW-0633">Potassium transport</keyword>